<feature type="transmembrane region" description="Helical" evidence="6">
    <location>
        <begin position="215"/>
        <end position="238"/>
    </location>
</feature>
<dbReference type="Proteomes" id="UP000249390">
    <property type="component" value="Unassembled WGS sequence"/>
</dbReference>
<evidence type="ECO:0000256" key="5">
    <source>
        <dbReference type="ARBA" id="ARBA00023136"/>
    </source>
</evidence>
<reference evidence="8 9" key="1">
    <citation type="submission" date="2018-06" db="EMBL/GenBank/DDBJ databases">
        <title>The Genome of Cuscuta australis (Dodder) Provides Insight into the Evolution of Plant Parasitism.</title>
        <authorList>
            <person name="Liu H."/>
        </authorList>
    </citation>
    <scope>NUCLEOTIDE SEQUENCE [LARGE SCALE GENOMIC DNA]</scope>
    <source>
        <strain evidence="9">cv. Yunnan</strain>
        <tissue evidence="8">Vines</tissue>
    </source>
</reference>
<protein>
    <recommendedName>
        <fullName evidence="7">3-oxo-5-alpha-steroid 4-dehydrogenase C-terminal domain-containing protein</fullName>
    </recommendedName>
</protein>
<dbReference type="InterPro" id="IPR039357">
    <property type="entry name" value="SRD5A/TECR"/>
</dbReference>
<name>A0A328EAZ3_9ASTE</name>
<evidence type="ECO:0000256" key="3">
    <source>
        <dbReference type="ARBA" id="ARBA00022692"/>
    </source>
</evidence>
<dbReference type="GO" id="GO:0016020">
    <property type="term" value="C:membrane"/>
    <property type="evidence" value="ECO:0007669"/>
    <property type="project" value="UniProtKB-SubCell"/>
</dbReference>
<organism evidence="8 9">
    <name type="scientific">Cuscuta australis</name>
    <dbReference type="NCBI Taxonomy" id="267555"/>
    <lineage>
        <taxon>Eukaryota</taxon>
        <taxon>Viridiplantae</taxon>
        <taxon>Streptophyta</taxon>
        <taxon>Embryophyta</taxon>
        <taxon>Tracheophyta</taxon>
        <taxon>Spermatophyta</taxon>
        <taxon>Magnoliopsida</taxon>
        <taxon>eudicotyledons</taxon>
        <taxon>Gunneridae</taxon>
        <taxon>Pentapetalae</taxon>
        <taxon>asterids</taxon>
        <taxon>lamiids</taxon>
        <taxon>Solanales</taxon>
        <taxon>Convolvulaceae</taxon>
        <taxon>Cuscuteae</taxon>
        <taxon>Cuscuta</taxon>
        <taxon>Cuscuta subgen. Grammica</taxon>
        <taxon>Cuscuta sect. Cleistogrammica</taxon>
    </lineage>
</organism>
<dbReference type="GO" id="GO:0016627">
    <property type="term" value="F:oxidoreductase activity, acting on the CH-CH group of donors"/>
    <property type="evidence" value="ECO:0007669"/>
    <property type="project" value="InterPro"/>
</dbReference>
<comment type="caution">
    <text evidence="8">The sequence shown here is derived from an EMBL/GenBank/DDBJ whole genome shotgun (WGS) entry which is preliminary data.</text>
</comment>
<feature type="transmembrane region" description="Helical" evidence="6">
    <location>
        <begin position="67"/>
        <end position="86"/>
    </location>
</feature>
<feature type="transmembrane region" description="Helical" evidence="6">
    <location>
        <begin position="191"/>
        <end position="209"/>
    </location>
</feature>
<dbReference type="InterPro" id="IPR001104">
    <property type="entry name" value="3-oxo-5_a-steroid_4-DH_C"/>
</dbReference>
<dbReference type="EMBL" id="NQVE01000005">
    <property type="protein sequence ID" value="RAL54820.1"/>
    <property type="molecule type" value="Genomic_DNA"/>
</dbReference>
<dbReference type="Pfam" id="PF02544">
    <property type="entry name" value="Steroid_dh"/>
    <property type="match status" value="1"/>
</dbReference>
<feature type="domain" description="3-oxo-5-alpha-steroid 4-dehydrogenase C-terminal" evidence="7">
    <location>
        <begin position="157"/>
        <end position="267"/>
    </location>
</feature>
<evidence type="ECO:0000313" key="9">
    <source>
        <dbReference type="Proteomes" id="UP000249390"/>
    </source>
</evidence>
<feature type="transmembrane region" description="Helical" evidence="6">
    <location>
        <begin position="17"/>
        <end position="36"/>
    </location>
</feature>
<evidence type="ECO:0000313" key="8">
    <source>
        <dbReference type="EMBL" id="RAL54820.1"/>
    </source>
</evidence>
<dbReference type="PANTHER" id="PTHR10556">
    <property type="entry name" value="3-OXO-5-ALPHA-STEROID 4-DEHYDROGENASE"/>
    <property type="match status" value="1"/>
</dbReference>
<accession>A0A328EAZ3</accession>
<comment type="subcellular location">
    <subcellularLocation>
        <location evidence="1">Membrane</location>
        <topology evidence="1">Multi-pass membrane protein</topology>
    </subcellularLocation>
</comment>
<feature type="transmembrane region" description="Helical" evidence="6">
    <location>
        <begin position="159"/>
        <end position="179"/>
    </location>
</feature>
<sequence>MAIFSSLLSFLYPPPPSLYLTAMSAINFIALSNAGLKETRGKHLNYSKFYRSGSGQKSPARISSRTGMAIFYAPAFLAGAASFWIFPVADFRFRLVSAALTIHFFKRLLEVMFLHKYSGSVDVETTITISLSYFTGTANMIYSQHLVRGFPDPRVDLKIFGLVIFLLGITGNFYHHYLLSALRRNDGEKQYKIPQGGLFGLVVCPHYLFEVLGFVGISCISQMLYVSVFALGTCFYLMGRSVATRRWYLSKFENFPKGRKAMIPFLF</sequence>
<dbReference type="PROSITE" id="PS50244">
    <property type="entry name" value="S5A_REDUCTASE"/>
    <property type="match status" value="1"/>
</dbReference>
<evidence type="ECO:0000256" key="6">
    <source>
        <dbReference type="SAM" id="Phobius"/>
    </source>
</evidence>
<gene>
    <name evidence="8" type="ORF">DM860_013516</name>
</gene>
<dbReference type="PANTHER" id="PTHR10556:SF35">
    <property type="entry name" value="3-OXO-5-ALPHA-STEROID 4-DEHYDROGENASE FAMILY PROTEIN"/>
    <property type="match status" value="1"/>
</dbReference>
<evidence type="ECO:0000259" key="7">
    <source>
        <dbReference type="Pfam" id="PF02544"/>
    </source>
</evidence>
<keyword evidence="4 6" id="KW-1133">Transmembrane helix</keyword>
<keyword evidence="5 6" id="KW-0472">Membrane</keyword>
<evidence type="ECO:0000256" key="4">
    <source>
        <dbReference type="ARBA" id="ARBA00022989"/>
    </source>
</evidence>
<dbReference type="GO" id="GO:0006629">
    <property type="term" value="P:lipid metabolic process"/>
    <property type="evidence" value="ECO:0007669"/>
    <property type="project" value="InterPro"/>
</dbReference>
<keyword evidence="9" id="KW-1185">Reference proteome</keyword>
<evidence type="ECO:0000256" key="2">
    <source>
        <dbReference type="ARBA" id="ARBA00007742"/>
    </source>
</evidence>
<dbReference type="AlphaFoldDB" id="A0A328EAZ3"/>
<evidence type="ECO:0000256" key="1">
    <source>
        <dbReference type="ARBA" id="ARBA00004141"/>
    </source>
</evidence>
<keyword evidence="3 6" id="KW-0812">Transmembrane</keyword>
<proteinExistence type="inferred from homology"/>
<comment type="similarity">
    <text evidence="2">Belongs to the steroid 5-alpha reductase family.</text>
</comment>